<dbReference type="Proteomes" id="UP000250123">
    <property type="component" value="Chromosome SHEWBE"/>
</dbReference>
<organism evidence="1 2">
    <name type="scientific">Shewanella benthica</name>
    <dbReference type="NCBI Taxonomy" id="43661"/>
    <lineage>
        <taxon>Bacteria</taxon>
        <taxon>Pseudomonadati</taxon>
        <taxon>Pseudomonadota</taxon>
        <taxon>Gammaproteobacteria</taxon>
        <taxon>Alteromonadales</taxon>
        <taxon>Shewanellaceae</taxon>
        <taxon>Shewanella</taxon>
    </lineage>
</organism>
<evidence type="ECO:0000313" key="1">
    <source>
        <dbReference type="EMBL" id="SQH75725.1"/>
    </source>
</evidence>
<sequence>MKHDFYAGSLSSKAPFNKSSLSSLDDLATHLAKLKRSKFAACEKLGILCRIVANPIKSN</sequence>
<dbReference type="EMBL" id="LS483452">
    <property type="protein sequence ID" value="SQH75725.1"/>
    <property type="molecule type" value="Genomic_DNA"/>
</dbReference>
<evidence type="ECO:0000313" key="2">
    <source>
        <dbReference type="Proteomes" id="UP000250123"/>
    </source>
</evidence>
<gene>
    <name evidence="1" type="ORF">SHEWBE_1759</name>
</gene>
<name>A0A330M100_9GAMM</name>
<protein>
    <submittedName>
        <fullName evidence="1">Uncharacterized protein</fullName>
    </submittedName>
</protein>
<dbReference type="AlphaFoldDB" id="A0A330M100"/>
<accession>A0A330M100</accession>
<reference evidence="2" key="1">
    <citation type="submission" date="2018-06" db="EMBL/GenBank/DDBJ databases">
        <authorList>
            <person name="Cea G.-C."/>
            <person name="William W."/>
        </authorList>
    </citation>
    <scope>NUCLEOTIDE SEQUENCE [LARGE SCALE GENOMIC DNA]</scope>
    <source>
        <strain evidence="2">DB21MT-2</strain>
    </source>
</reference>
<proteinExistence type="predicted"/>
<dbReference type="KEGG" id="sbk:SHEWBE_1759"/>